<proteinExistence type="predicted"/>
<sequence>QTPMLCPRVETVAHDKVPTQAPNNAGTQQPRAIQFPPAAGTHGAPDTSSRRPETLN</sequence>
<protein>
    <submittedName>
        <fullName evidence="2">Uncharacterized protein</fullName>
    </submittedName>
</protein>
<dbReference type="AlphaFoldDB" id="A0A9R1L709"/>
<accession>A0A9R1L709</accession>
<evidence type="ECO:0000256" key="1">
    <source>
        <dbReference type="SAM" id="MobiDB-lite"/>
    </source>
</evidence>
<name>A0A9R1L709_WHEAT</name>
<feature type="compositionally biased region" description="Polar residues" evidence="1">
    <location>
        <begin position="20"/>
        <end position="31"/>
    </location>
</feature>
<evidence type="ECO:0000313" key="2">
    <source>
        <dbReference type="EMBL" id="KAF7080020.1"/>
    </source>
</evidence>
<dbReference type="Proteomes" id="UP000815260">
    <property type="component" value="Chromosome 6A"/>
</dbReference>
<organism evidence="2">
    <name type="scientific">Triticum aestivum</name>
    <name type="common">Wheat</name>
    <dbReference type="NCBI Taxonomy" id="4565"/>
    <lineage>
        <taxon>Eukaryota</taxon>
        <taxon>Viridiplantae</taxon>
        <taxon>Streptophyta</taxon>
        <taxon>Embryophyta</taxon>
        <taxon>Tracheophyta</taxon>
        <taxon>Spermatophyta</taxon>
        <taxon>Magnoliopsida</taxon>
        <taxon>Liliopsida</taxon>
        <taxon>Poales</taxon>
        <taxon>Poaceae</taxon>
        <taxon>BOP clade</taxon>
        <taxon>Pooideae</taxon>
        <taxon>Triticodae</taxon>
        <taxon>Triticeae</taxon>
        <taxon>Triticinae</taxon>
        <taxon>Triticum</taxon>
    </lineage>
</organism>
<feature type="region of interest" description="Disordered" evidence="1">
    <location>
        <begin position="15"/>
        <end position="56"/>
    </location>
</feature>
<feature type="non-terminal residue" evidence="2">
    <location>
        <position position="1"/>
    </location>
</feature>
<feature type="non-terminal residue" evidence="2">
    <location>
        <position position="56"/>
    </location>
</feature>
<comment type="caution">
    <text evidence="2">The sequence shown here is derived from an EMBL/GenBank/DDBJ whole genome shotgun (WGS) entry which is preliminary data.</text>
</comment>
<dbReference type="EMBL" id="CM022226">
    <property type="protein sequence ID" value="KAF7080020.1"/>
    <property type="molecule type" value="Genomic_DNA"/>
</dbReference>
<reference evidence="2" key="1">
    <citation type="journal article" date="2017" name="Gigascience">
        <title>The first near-complete assembly of the hexaploid bread wheat genome, Triticum aestivum.</title>
        <authorList>
            <person name="Zimin A.V."/>
            <person name="Puiu D."/>
            <person name="Hall R."/>
            <person name="Kingan S."/>
            <person name="Clavijo B.J."/>
            <person name="Salzberg S.L."/>
        </authorList>
    </citation>
    <scope>NUCLEOTIDE SEQUENCE</scope>
    <source>
        <tissue evidence="2">Leaf</tissue>
    </source>
</reference>
<gene>
    <name evidence="2" type="ORF">CFC21_084171</name>
</gene>
<reference evidence="2" key="2">
    <citation type="submission" date="2020-03" db="EMBL/GenBank/DDBJ databases">
        <title>The second near-complete assembly of the hexaploid bread wheat (Triticum aestivum) genome.</title>
        <authorList>
            <person name="Zimin A.V."/>
            <person name="Puiu D."/>
            <person name="Shumante A."/>
            <person name="Alonge M."/>
            <person name="Salzberg S.L."/>
        </authorList>
    </citation>
    <scope>NUCLEOTIDE SEQUENCE</scope>
    <source>
        <tissue evidence="2">Leaf</tissue>
    </source>
</reference>